<keyword evidence="1" id="KW-1133">Transmembrane helix</keyword>
<dbReference type="AlphaFoldDB" id="A0A0U3P267"/>
<dbReference type="InterPro" id="IPR009936">
    <property type="entry name" value="DUF1468"/>
</dbReference>
<feature type="transmembrane region" description="Helical" evidence="1">
    <location>
        <begin position="96"/>
        <end position="114"/>
    </location>
</feature>
<dbReference type="Pfam" id="PF07331">
    <property type="entry name" value="TctB"/>
    <property type="match status" value="1"/>
</dbReference>
<dbReference type="Proteomes" id="UP000064921">
    <property type="component" value="Chromosome"/>
</dbReference>
<feature type="transmembrane region" description="Helical" evidence="1">
    <location>
        <begin position="24"/>
        <end position="43"/>
    </location>
</feature>
<dbReference type="STRING" id="121719.APZ00_11850"/>
<dbReference type="EMBL" id="CP013068">
    <property type="protein sequence ID" value="ALV27670.1"/>
    <property type="molecule type" value="Genomic_DNA"/>
</dbReference>
<keyword evidence="1" id="KW-0812">Transmembrane</keyword>
<feature type="transmembrane region" description="Helical" evidence="1">
    <location>
        <begin position="63"/>
        <end position="84"/>
    </location>
</feature>
<reference evidence="3 4" key="1">
    <citation type="submission" date="2015-10" db="EMBL/GenBank/DDBJ databases">
        <title>The world's first case of liver abscess caused by Pannonibacter phragmitetus.</title>
        <authorList>
            <person name="Ming D."/>
            <person name="Wang M."/>
            <person name="Zhou Y."/>
            <person name="Jiang T."/>
            <person name="Hu S."/>
        </authorList>
    </citation>
    <scope>NUCLEOTIDE SEQUENCE [LARGE SCALE GENOMIC DNA]</scope>
    <source>
        <strain evidence="3 4">31801</strain>
    </source>
</reference>
<feature type="transmembrane region" description="Helical" evidence="1">
    <location>
        <begin position="120"/>
        <end position="138"/>
    </location>
</feature>
<protein>
    <recommendedName>
        <fullName evidence="2">DUF1468 domain-containing protein</fullName>
    </recommendedName>
</protein>
<dbReference type="KEGG" id="pphr:APZ00_11850"/>
<gene>
    <name evidence="3" type="ORF">APZ00_11850</name>
</gene>
<feature type="domain" description="DUF1468" evidence="2">
    <location>
        <begin position="30"/>
        <end position="169"/>
    </location>
</feature>
<sequence length="169" mass="17796">MIMSHAGNAAKAGPALANNTQFPILWAEIAAGLILLAAAGFYWSEALSLPASLNRADVGAGRFPSIAGGLVFVASAVMLLTGVIRHIRGEVRAPVVIGRPLWVLVCLILLIAQAKLFEAAGSIPVILIFSCLIMLTCGERRPLHLILTPVALTAVIYSLFTYALGIQLP</sequence>
<keyword evidence="1" id="KW-0472">Membrane</keyword>
<keyword evidence="4" id="KW-1185">Reference proteome</keyword>
<proteinExistence type="predicted"/>
<evidence type="ECO:0000256" key="1">
    <source>
        <dbReference type="SAM" id="Phobius"/>
    </source>
</evidence>
<feature type="transmembrane region" description="Helical" evidence="1">
    <location>
        <begin position="145"/>
        <end position="166"/>
    </location>
</feature>
<name>A0A0U3P267_9HYPH</name>
<accession>A0A0U3P267</accession>
<evidence type="ECO:0000313" key="3">
    <source>
        <dbReference type="EMBL" id="ALV27670.1"/>
    </source>
</evidence>
<evidence type="ECO:0000313" key="4">
    <source>
        <dbReference type="Proteomes" id="UP000064921"/>
    </source>
</evidence>
<organism evidence="3 4">
    <name type="scientific">Pannonibacter phragmitetus</name>
    <dbReference type="NCBI Taxonomy" id="121719"/>
    <lineage>
        <taxon>Bacteria</taxon>
        <taxon>Pseudomonadati</taxon>
        <taxon>Pseudomonadota</taxon>
        <taxon>Alphaproteobacteria</taxon>
        <taxon>Hyphomicrobiales</taxon>
        <taxon>Stappiaceae</taxon>
        <taxon>Pannonibacter</taxon>
    </lineage>
</organism>
<evidence type="ECO:0000259" key="2">
    <source>
        <dbReference type="Pfam" id="PF07331"/>
    </source>
</evidence>